<dbReference type="Proteomes" id="UP000076502">
    <property type="component" value="Unassembled WGS sequence"/>
</dbReference>
<dbReference type="AlphaFoldDB" id="A0A154PNX5"/>
<evidence type="ECO:0000256" key="1">
    <source>
        <dbReference type="ARBA" id="ARBA00004173"/>
    </source>
</evidence>
<dbReference type="PANTHER" id="PTHR13274">
    <property type="entry name" value="MITOCHONDRIAL RIBOSOMAL PROTEIN S25"/>
    <property type="match status" value="1"/>
</dbReference>
<keyword evidence="5" id="KW-0687">Ribonucleoprotein</keyword>
<dbReference type="PANTHER" id="PTHR13274:SF2">
    <property type="entry name" value="SMALL RIBOSOMAL SUBUNIT PROTEIN MS25"/>
    <property type="match status" value="1"/>
</dbReference>
<evidence type="ECO:0000256" key="3">
    <source>
        <dbReference type="ARBA" id="ARBA00022980"/>
    </source>
</evidence>
<evidence type="ECO:0000256" key="5">
    <source>
        <dbReference type="ARBA" id="ARBA00023274"/>
    </source>
</evidence>
<evidence type="ECO:0000256" key="2">
    <source>
        <dbReference type="ARBA" id="ARBA00008046"/>
    </source>
</evidence>
<accession>A0A154PNX5</accession>
<proteinExistence type="inferred from homology"/>
<organism evidence="9 10">
    <name type="scientific">Dufourea novaeangliae</name>
    <name type="common">Sweat bee</name>
    <dbReference type="NCBI Taxonomy" id="178035"/>
    <lineage>
        <taxon>Eukaryota</taxon>
        <taxon>Metazoa</taxon>
        <taxon>Ecdysozoa</taxon>
        <taxon>Arthropoda</taxon>
        <taxon>Hexapoda</taxon>
        <taxon>Insecta</taxon>
        <taxon>Pterygota</taxon>
        <taxon>Neoptera</taxon>
        <taxon>Endopterygota</taxon>
        <taxon>Hymenoptera</taxon>
        <taxon>Apocrita</taxon>
        <taxon>Aculeata</taxon>
        <taxon>Apoidea</taxon>
        <taxon>Anthophila</taxon>
        <taxon>Halictidae</taxon>
        <taxon>Rophitinae</taxon>
        <taxon>Dufourea</taxon>
    </lineage>
</organism>
<comment type="subcellular location">
    <subcellularLocation>
        <location evidence="1">Mitochondrion</location>
    </subcellularLocation>
</comment>
<dbReference type="GO" id="GO:0003735">
    <property type="term" value="F:structural constituent of ribosome"/>
    <property type="evidence" value="ECO:0007669"/>
    <property type="project" value="InterPro"/>
</dbReference>
<reference evidence="9 10" key="1">
    <citation type="submission" date="2015-07" db="EMBL/GenBank/DDBJ databases">
        <title>The genome of Dufourea novaeangliae.</title>
        <authorList>
            <person name="Pan H."/>
            <person name="Kapheim K."/>
        </authorList>
    </citation>
    <scope>NUCLEOTIDE SEQUENCE [LARGE SCALE GENOMIC DNA]</scope>
    <source>
        <strain evidence="9">0120121106</strain>
        <tissue evidence="9">Whole body</tissue>
    </source>
</reference>
<dbReference type="SMART" id="SM00916">
    <property type="entry name" value="L51_S25_CI-B8"/>
    <property type="match status" value="1"/>
</dbReference>
<evidence type="ECO:0000256" key="4">
    <source>
        <dbReference type="ARBA" id="ARBA00023128"/>
    </source>
</evidence>
<dbReference type="InterPro" id="IPR040049">
    <property type="entry name" value="Ribosomal_mS25/mL61"/>
</dbReference>
<dbReference type="EMBL" id="KQ435007">
    <property type="protein sequence ID" value="KZC13586.1"/>
    <property type="molecule type" value="Genomic_DNA"/>
</dbReference>
<dbReference type="STRING" id="178035.A0A154PNX5"/>
<evidence type="ECO:0000313" key="10">
    <source>
        <dbReference type="Proteomes" id="UP000076502"/>
    </source>
</evidence>
<dbReference type="OrthoDB" id="5919182at2759"/>
<evidence type="ECO:0000313" key="9">
    <source>
        <dbReference type="EMBL" id="KZC13586.1"/>
    </source>
</evidence>
<keyword evidence="4" id="KW-0496">Mitochondrion</keyword>
<evidence type="ECO:0000259" key="8">
    <source>
        <dbReference type="SMART" id="SM00916"/>
    </source>
</evidence>
<dbReference type="GO" id="GO:0005840">
    <property type="term" value="C:ribosome"/>
    <property type="evidence" value="ECO:0007669"/>
    <property type="project" value="UniProtKB-KW"/>
</dbReference>
<gene>
    <name evidence="9" type="ORF">WN55_05138</name>
</gene>
<dbReference type="GO" id="GO:1990904">
    <property type="term" value="C:ribonucleoprotein complex"/>
    <property type="evidence" value="ECO:0007669"/>
    <property type="project" value="UniProtKB-KW"/>
</dbReference>
<dbReference type="OMA" id="DHKQISQ"/>
<dbReference type="GO" id="GO:0005739">
    <property type="term" value="C:mitochondrion"/>
    <property type="evidence" value="ECO:0007669"/>
    <property type="project" value="UniProtKB-SubCell"/>
</dbReference>
<name>A0A154PNX5_DUFNO</name>
<dbReference type="InterPro" id="IPR007741">
    <property type="entry name" value="Ribosomal_mL43/mS25/NADH_DH"/>
</dbReference>
<keyword evidence="3 9" id="KW-0689">Ribosomal protein</keyword>
<keyword evidence="10" id="KW-1185">Reference proteome</keyword>
<sequence length="169" mass="19396">MPFMIGAAPIRRTWRYLNAGKLVLKNEIQIFSINYNVHGHNHKGAREFIFWNLSQIQYKNPNVQVVTFKNLTPTPFVKCYYDDGKTMLIDIDNKSKEDILGHLMKVVGKSEDVLREENITQEKKDNPANFGVDCSRSCMCVVPGQLPCPSVVPLPFHMRGKYIHAKKDD</sequence>
<evidence type="ECO:0000256" key="7">
    <source>
        <dbReference type="ARBA" id="ARBA00035369"/>
    </source>
</evidence>
<comment type="similarity">
    <text evidence="2">Belongs to the mitochondrion-specific ribosomal protein mS25 family.</text>
</comment>
<dbReference type="Pfam" id="PF05047">
    <property type="entry name" value="L51_S25_CI-B8"/>
    <property type="match status" value="1"/>
</dbReference>
<protein>
    <recommendedName>
        <fullName evidence="6">Small ribosomal subunit protein mS25</fullName>
    </recommendedName>
    <alternativeName>
        <fullName evidence="7">28S ribosomal protein S25, mitochondrial</fullName>
    </alternativeName>
</protein>
<dbReference type="Gene3D" id="3.40.30.10">
    <property type="entry name" value="Glutaredoxin"/>
    <property type="match status" value="1"/>
</dbReference>
<feature type="domain" description="Ribosomal protein/NADH dehydrogenase" evidence="8">
    <location>
        <begin position="37"/>
        <end position="110"/>
    </location>
</feature>
<evidence type="ECO:0000256" key="6">
    <source>
        <dbReference type="ARBA" id="ARBA00035139"/>
    </source>
</evidence>
<dbReference type="SUPFAM" id="SSF52833">
    <property type="entry name" value="Thioredoxin-like"/>
    <property type="match status" value="1"/>
</dbReference>
<dbReference type="InterPro" id="IPR036249">
    <property type="entry name" value="Thioredoxin-like_sf"/>
</dbReference>